<evidence type="ECO:0000313" key="7">
    <source>
        <dbReference type="Proteomes" id="UP000198728"/>
    </source>
</evidence>
<protein>
    <submittedName>
        <fullName evidence="6">L-threonine aldolase</fullName>
    </submittedName>
</protein>
<dbReference type="GO" id="GO:0006520">
    <property type="term" value="P:amino acid metabolic process"/>
    <property type="evidence" value="ECO:0007669"/>
    <property type="project" value="InterPro"/>
</dbReference>
<keyword evidence="4" id="KW-0663">Pyridoxal phosphate</keyword>
<dbReference type="GO" id="GO:0016829">
    <property type="term" value="F:lyase activity"/>
    <property type="evidence" value="ECO:0007669"/>
    <property type="project" value="InterPro"/>
</dbReference>
<dbReference type="InterPro" id="IPR015421">
    <property type="entry name" value="PyrdxlP-dep_Trfase_major"/>
</dbReference>
<reference evidence="6 7" key="1">
    <citation type="submission" date="2016-10" db="EMBL/GenBank/DDBJ databases">
        <authorList>
            <person name="de Groot N.N."/>
        </authorList>
    </citation>
    <scope>NUCLEOTIDE SEQUENCE [LARGE SCALE GENOMIC DNA]</scope>
    <source>
        <strain evidence="6 7">DSM 19548</strain>
    </source>
</reference>
<dbReference type="OrthoDB" id="9774495at2"/>
<dbReference type="Proteomes" id="UP000198728">
    <property type="component" value="Unassembled WGS sequence"/>
</dbReference>
<keyword evidence="7" id="KW-1185">Reference proteome</keyword>
<dbReference type="InterPro" id="IPR015422">
    <property type="entry name" value="PyrdxlP-dep_Trfase_small"/>
</dbReference>
<dbReference type="EMBL" id="FOLG01000016">
    <property type="protein sequence ID" value="SFD12781.1"/>
    <property type="molecule type" value="Genomic_DNA"/>
</dbReference>
<gene>
    <name evidence="6" type="ORF">SAMN04488094_11627</name>
</gene>
<comment type="similarity">
    <text evidence="2">Belongs to the threonine aldolase family.</text>
</comment>
<dbReference type="SUPFAM" id="SSF53383">
    <property type="entry name" value="PLP-dependent transferases"/>
    <property type="match status" value="1"/>
</dbReference>
<sequence length="352" mass="37807">MFYASDNTGPVHPKVLEALTGANDGHAAAYGSDPLTEAAQDRIREVFEAPDAAVHLVPTGTAANALLLATYAAPWSTVFCSQEAHIHVDECNAPEFYSGGAKLTLVDTSEGQITPVALETAITAEETRGLHGPQRGPVSLTQATETGTVYSLDSTRSLAGVARRYGLPVHMDGARLANAIPAIGCSPAEATWKAGVDMLSFGGTKNGLMGVEAAILFDPSKSREFELRRKRGGHLFSKHRYLAAQMLAYLEGGLWLELAAAANAACQKLADGLRDAPGANLMYRPQANMVFARLPRSRHRQLFAAGAQYHLWGDELDGGAEDEPLAARFVTDWSSRETDTDRFLDLLDRANR</sequence>
<evidence type="ECO:0000256" key="3">
    <source>
        <dbReference type="ARBA" id="ARBA00011881"/>
    </source>
</evidence>
<feature type="domain" description="Aromatic amino acid beta-eliminating lyase/threonine aldolase" evidence="5">
    <location>
        <begin position="4"/>
        <end position="292"/>
    </location>
</feature>
<dbReference type="Gene3D" id="3.40.640.10">
    <property type="entry name" value="Type I PLP-dependent aspartate aminotransferase-like (Major domain)"/>
    <property type="match status" value="1"/>
</dbReference>
<dbReference type="Pfam" id="PF01212">
    <property type="entry name" value="Beta_elim_lyase"/>
    <property type="match status" value="1"/>
</dbReference>
<dbReference type="AlphaFoldDB" id="A0A1I1PSA4"/>
<evidence type="ECO:0000256" key="2">
    <source>
        <dbReference type="ARBA" id="ARBA00006966"/>
    </source>
</evidence>
<name>A0A1I1PSA4_9RHOB</name>
<dbReference type="PANTHER" id="PTHR48097:SF5">
    <property type="entry name" value="LOW SPECIFICITY L-THREONINE ALDOLASE"/>
    <property type="match status" value="1"/>
</dbReference>
<accession>A0A1I1PSA4</accession>
<dbReference type="RefSeq" id="WP_093362507.1">
    <property type="nucleotide sequence ID" value="NZ_FOLG01000016.1"/>
</dbReference>
<comment type="subunit">
    <text evidence="3">Homotetramer.</text>
</comment>
<evidence type="ECO:0000313" key="6">
    <source>
        <dbReference type="EMBL" id="SFD12781.1"/>
    </source>
</evidence>
<evidence type="ECO:0000256" key="4">
    <source>
        <dbReference type="ARBA" id="ARBA00022898"/>
    </source>
</evidence>
<organism evidence="6 7">
    <name type="scientific">Tropicimonas isoalkanivorans</name>
    <dbReference type="NCBI Taxonomy" id="441112"/>
    <lineage>
        <taxon>Bacteria</taxon>
        <taxon>Pseudomonadati</taxon>
        <taxon>Pseudomonadota</taxon>
        <taxon>Alphaproteobacteria</taxon>
        <taxon>Rhodobacterales</taxon>
        <taxon>Roseobacteraceae</taxon>
        <taxon>Tropicimonas</taxon>
    </lineage>
</organism>
<evidence type="ECO:0000259" key="5">
    <source>
        <dbReference type="Pfam" id="PF01212"/>
    </source>
</evidence>
<dbReference type="PANTHER" id="PTHR48097">
    <property type="entry name" value="L-THREONINE ALDOLASE-RELATED"/>
    <property type="match status" value="1"/>
</dbReference>
<dbReference type="InterPro" id="IPR001597">
    <property type="entry name" value="ArAA_b-elim_lyase/Thr_aldolase"/>
</dbReference>
<dbReference type="STRING" id="441112.SAMN04488094_11627"/>
<evidence type="ECO:0000256" key="1">
    <source>
        <dbReference type="ARBA" id="ARBA00001933"/>
    </source>
</evidence>
<comment type="cofactor">
    <cofactor evidence="1">
        <name>pyridoxal 5'-phosphate</name>
        <dbReference type="ChEBI" id="CHEBI:597326"/>
    </cofactor>
</comment>
<dbReference type="InterPro" id="IPR015424">
    <property type="entry name" value="PyrdxlP-dep_Trfase"/>
</dbReference>
<dbReference type="Gene3D" id="3.90.1150.10">
    <property type="entry name" value="Aspartate Aminotransferase, domain 1"/>
    <property type="match status" value="1"/>
</dbReference>
<proteinExistence type="inferred from homology"/>